<dbReference type="Proteomes" id="UP000531216">
    <property type="component" value="Unassembled WGS sequence"/>
</dbReference>
<evidence type="ECO:0000313" key="1">
    <source>
        <dbReference type="EMBL" id="MBB3935902.1"/>
    </source>
</evidence>
<gene>
    <name evidence="1" type="ORF">GGR05_002046</name>
</gene>
<name>A0A7W6BS68_9HYPH</name>
<dbReference type="EMBL" id="JACIDO010000003">
    <property type="protein sequence ID" value="MBB3935902.1"/>
    <property type="molecule type" value="Genomic_DNA"/>
</dbReference>
<organism evidence="1 2">
    <name type="scientific">Aureimonas phyllosphaerae</name>
    <dbReference type="NCBI Taxonomy" id="1166078"/>
    <lineage>
        <taxon>Bacteria</taxon>
        <taxon>Pseudomonadati</taxon>
        <taxon>Pseudomonadota</taxon>
        <taxon>Alphaproteobacteria</taxon>
        <taxon>Hyphomicrobiales</taxon>
        <taxon>Aurantimonadaceae</taxon>
        <taxon>Aureimonas</taxon>
    </lineage>
</organism>
<proteinExistence type="predicted"/>
<dbReference type="RefSeq" id="WP_090966528.1">
    <property type="nucleotide sequence ID" value="NZ_FOOA01000031.1"/>
</dbReference>
<protein>
    <submittedName>
        <fullName evidence="1">Uncharacterized protein</fullName>
    </submittedName>
</protein>
<comment type="caution">
    <text evidence="1">The sequence shown here is derived from an EMBL/GenBank/DDBJ whole genome shotgun (WGS) entry which is preliminary data.</text>
</comment>
<dbReference type="OrthoDB" id="7917353at2"/>
<reference evidence="1 2" key="1">
    <citation type="submission" date="2020-08" db="EMBL/GenBank/DDBJ databases">
        <title>Genomic Encyclopedia of Type Strains, Phase IV (KMG-IV): sequencing the most valuable type-strain genomes for metagenomic binning, comparative biology and taxonomic classification.</title>
        <authorList>
            <person name="Goeker M."/>
        </authorList>
    </citation>
    <scope>NUCLEOTIDE SEQUENCE [LARGE SCALE GENOMIC DNA]</scope>
    <source>
        <strain evidence="1 2">DSM 25024</strain>
    </source>
</reference>
<evidence type="ECO:0000313" key="2">
    <source>
        <dbReference type="Proteomes" id="UP000531216"/>
    </source>
</evidence>
<accession>A0A7W6BS68</accession>
<sequence length="150" mass="16121">MIGAFETIKAAIAVVVGIMLGWAASALYAETVSLPAAREAGRAEERIVHEEQRRKAEAQIEAGRRAAQLEIDTIERRYHERAAIDPARVSTLEAAIDQEDARVQSLPQAVPQARGGACRPAVPRGLRDALDPIGRAEARDHPAGPSAAMR</sequence>
<keyword evidence="2" id="KW-1185">Reference proteome</keyword>
<dbReference type="AlphaFoldDB" id="A0A7W6BS68"/>